<sequence length="168" mass="18880">MLHVPGSSEASGFYREFTGEDVGIEQEPGIEVSAIEGSTQTRNSARSPDHQSFKRDSDELKKKEEDRKIDMEDRPRPPPSVPSGATTDRSAKSDVIDENPMVKTKPVKAKPYLLVDRYPDLKSRKTITRSTTPGRAKMKTPRSEGKDRQIDQTVETKIGVKEEHDKKN</sequence>
<feature type="compositionally biased region" description="Polar residues" evidence="1">
    <location>
        <begin position="36"/>
        <end position="46"/>
    </location>
</feature>
<dbReference type="AlphaFoldDB" id="A0AAV1U181"/>
<evidence type="ECO:0000313" key="3">
    <source>
        <dbReference type="Proteomes" id="UP001162060"/>
    </source>
</evidence>
<accession>A0AAV1U181</accession>
<comment type="caution">
    <text evidence="2">The sequence shown here is derived from an EMBL/GenBank/DDBJ whole genome shotgun (WGS) entry which is preliminary data.</text>
</comment>
<feature type="compositionally biased region" description="Basic and acidic residues" evidence="1">
    <location>
        <begin position="158"/>
        <end position="168"/>
    </location>
</feature>
<evidence type="ECO:0000313" key="2">
    <source>
        <dbReference type="EMBL" id="CAK7928280.1"/>
    </source>
</evidence>
<proteinExistence type="predicted"/>
<dbReference type="EMBL" id="CAKLBY020000123">
    <property type="protein sequence ID" value="CAK7928280.1"/>
    <property type="molecule type" value="Genomic_DNA"/>
</dbReference>
<name>A0AAV1U181_9STRA</name>
<gene>
    <name evidence="2" type="ORF">PM001_LOCUS13430</name>
</gene>
<evidence type="ECO:0000256" key="1">
    <source>
        <dbReference type="SAM" id="MobiDB-lite"/>
    </source>
</evidence>
<protein>
    <submittedName>
        <fullName evidence="2">Uncharacterized protein</fullName>
    </submittedName>
</protein>
<feature type="compositionally biased region" description="Basic and acidic residues" evidence="1">
    <location>
        <begin position="47"/>
        <end position="76"/>
    </location>
</feature>
<feature type="region of interest" description="Disordered" evidence="1">
    <location>
        <begin position="123"/>
        <end position="168"/>
    </location>
</feature>
<reference evidence="2" key="1">
    <citation type="submission" date="2024-01" db="EMBL/GenBank/DDBJ databases">
        <authorList>
            <person name="Webb A."/>
        </authorList>
    </citation>
    <scope>NUCLEOTIDE SEQUENCE</scope>
    <source>
        <strain evidence="2">Pm1</strain>
    </source>
</reference>
<feature type="region of interest" description="Disordered" evidence="1">
    <location>
        <begin position="1"/>
        <end position="109"/>
    </location>
</feature>
<feature type="compositionally biased region" description="Basic and acidic residues" evidence="1">
    <location>
        <begin position="141"/>
        <end position="150"/>
    </location>
</feature>
<dbReference type="Proteomes" id="UP001162060">
    <property type="component" value="Unassembled WGS sequence"/>
</dbReference>
<organism evidence="2 3">
    <name type="scientific">Peronospora matthiolae</name>
    <dbReference type="NCBI Taxonomy" id="2874970"/>
    <lineage>
        <taxon>Eukaryota</taxon>
        <taxon>Sar</taxon>
        <taxon>Stramenopiles</taxon>
        <taxon>Oomycota</taxon>
        <taxon>Peronosporomycetes</taxon>
        <taxon>Peronosporales</taxon>
        <taxon>Peronosporaceae</taxon>
        <taxon>Peronospora</taxon>
    </lineage>
</organism>